<protein>
    <recommendedName>
        <fullName evidence="1">ADP ribosyltransferase domain-containing protein</fullName>
    </recommendedName>
</protein>
<dbReference type="KEGG" id="dor:Desor_0765"/>
<feature type="domain" description="ADP ribosyltransferase" evidence="1">
    <location>
        <begin position="58"/>
        <end position="212"/>
    </location>
</feature>
<dbReference type="GO" id="GO:0005576">
    <property type="term" value="C:extracellular region"/>
    <property type="evidence" value="ECO:0007669"/>
    <property type="project" value="InterPro"/>
</dbReference>
<dbReference type="EMBL" id="CP003108">
    <property type="protein sequence ID" value="AET66448.1"/>
    <property type="molecule type" value="Genomic_DNA"/>
</dbReference>
<dbReference type="RefSeq" id="WP_014183273.1">
    <property type="nucleotide sequence ID" value="NC_016584.1"/>
</dbReference>
<accession>G7W822</accession>
<organism evidence="2 3">
    <name type="scientific">Desulfosporosinus orientis (strain ATCC 19365 / DSM 765 / NCIMB 8382 / VKM B-1628 / Singapore I)</name>
    <name type="common">Desulfotomaculum orientis</name>
    <dbReference type="NCBI Taxonomy" id="768706"/>
    <lineage>
        <taxon>Bacteria</taxon>
        <taxon>Bacillati</taxon>
        <taxon>Bacillota</taxon>
        <taxon>Clostridia</taxon>
        <taxon>Eubacteriales</taxon>
        <taxon>Desulfitobacteriaceae</taxon>
        <taxon>Desulfosporosinus</taxon>
    </lineage>
</organism>
<dbReference type="Pfam" id="PF03496">
    <property type="entry name" value="ADPrib_exo_Tox"/>
    <property type="match status" value="1"/>
</dbReference>
<reference evidence="3" key="1">
    <citation type="submission" date="2011-11" db="EMBL/GenBank/DDBJ databases">
        <title>Complete sequence of Desulfosporosinus orientis DSM 765.</title>
        <authorList>
            <person name="Lucas S."/>
            <person name="Han J."/>
            <person name="Lapidus A."/>
            <person name="Cheng J.-F."/>
            <person name="Goodwin L."/>
            <person name="Pitluck S."/>
            <person name="Peters L."/>
            <person name="Ovchinnikova G."/>
            <person name="Teshima H."/>
            <person name="Detter J.C."/>
            <person name="Han C."/>
            <person name="Tapia R."/>
            <person name="Land M."/>
            <person name="Hauser L."/>
            <person name="Kyrpides N."/>
            <person name="Ivanova N."/>
            <person name="Pagani I."/>
            <person name="Pester M."/>
            <person name="Spring S."/>
            <person name="Ollivier B."/>
            <person name="Rattei T."/>
            <person name="Klenk H.-P."/>
            <person name="Wagner M."/>
            <person name="Loy A."/>
            <person name="Woyke T."/>
        </authorList>
    </citation>
    <scope>NUCLEOTIDE SEQUENCE [LARGE SCALE GENOMIC DNA]</scope>
    <source>
        <strain evidence="3">ATCC 19365 / DSM 765 / NCIMB 8382 / VKM B-1628</strain>
    </source>
</reference>
<dbReference type="STRING" id="768706.Desor_0765"/>
<proteinExistence type="predicted"/>
<dbReference type="PATRIC" id="fig|768706.3.peg.734"/>
<dbReference type="AlphaFoldDB" id="G7W822"/>
<gene>
    <name evidence="2" type="ordered locus">Desor_0765</name>
</gene>
<evidence type="ECO:0000313" key="2">
    <source>
        <dbReference type="EMBL" id="AET66448.1"/>
    </source>
</evidence>
<sequence length="225" mass="26461">MKILQEIQSLILGKKDYSRKLEFNKANYLKELQNLSVLLQQIENETPFLVFRSKEEIRQWAQEYYNNWEQSLTLSELNHIKLYTSASFKYNQHLRQNKYHSYKYRIQHLDSAIEKSSSPSNIISFRWLDRQGFQCIIGSSVLRPGIMFLEKGFSSTTLLFNGNSEYGADVLLILKIPTRFKGACLKNISNIKSEDEFLLKRNTIYTVEKIIYLTDTHLILLCNVQ</sequence>
<dbReference type="SUPFAM" id="SSF56399">
    <property type="entry name" value="ADP-ribosylation"/>
    <property type="match status" value="1"/>
</dbReference>
<dbReference type="HOGENOM" id="CLU_1228303_0_0_9"/>
<dbReference type="Proteomes" id="UP000006346">
    <property type="component" value="Chromosome"/>
</dbReference>
<dbReference type="eggNOG" id="COG2369">
    <property type="taxonomic scope" value="Bacteria"/>
</dbReference>
<reference evidence="2 3" key="2">
    <citation type="journal article" date="2012" name="J. Bacteriol.">
        <title>Complete genome sequences of Desulfosporosinus orientis DSM765T, Desulfosporosinus youngiae DSM17734T, Desulfosporosinus meridiei DSM13257T, and Desulfosporosinus acidiphilus DSM22704T.</title>
        <authorList>
            <person name="Pester M."/>
            <person name="Brambilla E."/>
            <person name="Alazard D."/>
            <person name="Rattei T."/>
            <person name="Weinmaier T."/>
            <person name="Han J."/>
            <person name="Lucas S."/>
            <person name="Lapidus A."/>
            <person name="Cheng J.F."/>
            <person name="Goodwin L."/>
            <person name="Pitluck S."/>
            <person name="Peters L."/>
            <person name="Ovchinnikova G."/>
            <person name="Teshima H."/>
            <person name="Detter J.C."/>
            <person name="Han C.S."/>
            <person name="Tapia R."/>
            <person name="Land M.L."/>
            <person name="Hauser L."/>
            <person name="Kyrpides N.C."/>
            <person name="Ivanova N.N."/>
            <person name="Pagani I."/>
            <person name="Huntmann M."/>
            <person name="Wei C.L."/>
            <person name="Davenport K.W."/>
            <person name="Daligault H."/>
            <person name="Chain P.S."/>
            <person name="Chen A."/>
            <person name="Mavromatis K."/>
            <person name="Markowitz V."/>
            <person name="Szeto E."/>
            <person name="Mikhailova N."/>
            <person name="Pati A."/>
            <person name="Wagner M."/>
            <person name="Woyke T."/>
            <person name="Ollivier B."/>
            <person name="Klenk H.P."/>
            <person name="Spring S."/>
            <person name="Loy A."/>
        </authorList>
    </citation>
    <scope>NUCLEOTIDE SEQUENCE [LARGE SCALE GENOMIC DNA]</scope>
    <source>
        <strain evidence="3">ATCC 19365 / DSM 765 / NCIMB 8382 / VKM B-1628</strain>
    </source>
</reference>
<dbReference type="PROSITE" id="PS51996">
    <property type="entry name" value="TR_MART"/>
    <property type="match status" value="1"/>
</dbReference>
<keyword evidence="3" id="KW-1185">Reference proteome</keyword>
<name>G7W822_DESOD</name>
<dbReference type="Gene3D" id="3.90.176.10">
    <property type="entry name" value="Toxin ADP-ribosyltransferase, Chain A, domain 1"/>
    <property type="match status" value="1"/>
</dbReference>
<dbReference type="InterPro" id="IPR003540">
    <property type="entry name" value="ADP-ribosyltransferase"/>
</dbReference>
<evidence type="ECO:0000313" key="3">
    <source>
        <dbReference type="Proteomes" id="UP000006346"/>
    </source>
</evidence>
<evidence type="ECO:0000259" key="1">
    <source>
        <dbReference type="Pfam" id="PF03496"/>
    </source>
</evidence>